<evidence type="ECO:0000313" key="2">
    <source>
        <dbReference type="EMBL" id="UDL16101.1"/>
    </source>
</evidence>
<evidence type="ECO:0000313" key="1">
    <source>
        <dbReference type="EMBL" id="UDL15841.1"/>
    </source>
</evidence>
<protein>
    <submittedName>
        <fullName evidence="2">Uncharacterized protein</fullName>
    </submittedName>
</protein>
<sequence>METNAPITAATEAIRIRTRELALDGLLEAVFEDGTVVSEQVAVHRTIDGAVIVYTPTHLYHIGSSGAVSATPFGGATFPVDI</sequence>
<dbReference type="RefSeq" id="YP_010755341.1">
    <property type="nucleotide sequence ID" value="NC_073468.1"/>
</dbReference>
<name>A0AAE8Y8V2_9CAUD</name>
<evidence type="ECO:0000313" key="3">
    <source>
        <dbReference type="Proteomes" id="UP000827768"/>
    </source>
</evidence>
<dbReference type="EMBL" id="OK040790">
    <property type="protein sequence ID" value="UDL16101.1"/>
    <property type="molecule type" value="Genomic_DNA"/>
</dbReference>
<gene>
    <name evidence="2" type="primary">351</name>
    <name evidence="1" type="synonym">50</name>
    <name evidence="2" type="ORF">SEA_PUMPERNICKEL_351</name>
    <name evidence="1" type="ORF">SEA_PUMPERNICKEL_50</name>
</gene>
<dbReference type="KEGG" id="vg:80019992"/>
<dbReference type="GeneID" id="80019992"/>
<reference evidence="2" key="1">
    <citation type="submission" date="2021-09" db="EMBL/GenBank/DDBJ databases">
        <authorList>
            <person name="Andersen S.H."/>
            <person name="Beall E.A."/>
            <person name="Cappelle B."/>
            <person name="Falteisek K.J."/>
            <person name="Fenske B.A."/>
            <person name="Gansluckner N.W."/>
            <person name="Gilbertson S.M."/>
            <person name="Krings K.J."/>
            <person name="Mobeck M."/>
            <person name="Odeku J.O."/>
            <person name="Poncelet M.E."/>
            <person name="Rohr J.R."/>
            <person name="Rolands L."/>
            <person name="Whipple C.D."/>
            <person name="Whipple E.M."/>
            <person name="Spring A.M."/>
            <person name="Klyczek K."/>
            <person name="Garlena R.A."/>
            <person name="Russell D.A."/>
            <person name="Pope W.H."/>
            <person name="Jacobs-Sera D."/>
            <person name="Hatfull G.F."/>
        </authorList>
    </citation>
    <scope>NUCLEOTIDE SEQUENCE</scope>
</reference>
<keyword evidence="3" id="KW-1185">Reference proteome</keyword>
<dbReference type="EMBL" id="OK040790">
    <property type="protein sequence ID" value="UDL15841.1"/>
    <property type="molecule type" value="Genomic_DNA"/>
</dbReference>
<organism evidence="2 3">
    <name type="scientific">Microbacterium phage Pumpernickel</name>
    <dbReference type="NCBI Taxonomy" id="2885983"/>
    <lineage>
        <taxon>Viruses</taxon>
        <taxon>Duplodnaviria</taxon>
        <taxon>Heunggongvirae</taxon>
        <taxon>Uroviricota</taxon>
        <taxon>Caudoviricetes</taxon>
        <taxon>Pumpernickelvirus</taxon>
        <taxon>Pumpernickelvirus pumpernickel</taxon>
    </lineage>
</organism>
<dbReference type="Proteomes" id="UP000827768">
    <property type="component" value="Segment"/>
</dbReference>
<proteinExistence type="predicted"/>
<accession>A0AAE8Y8V2</accession>